<evidence type="ECO:0000313" key="2">
    <source>
        <dbReference type="Proteomes" id="UP001529510"/>
    </source>
</evidence>
<organism evidence="1 2">
    <name type="scientific">Cirrhinus mrigala</name>
    <name type="common">Mrigala</name>
    <dbReference type="NCBI Taxonomy" id="683832"/>
    <lineage>
        <taxon>Eukaryota</taxon>
        <taxon>Metazoa</taxon>
        <taxon>Chordata</taxon>
        <taxon>Craniata</taxon>
        <taxon>Vertebrata</taxon>
        <taxon>Euteleostomi</taxon>
        <taxon>Actinopterygii</taxon>
        <taxon>Neopterygii</taxon>
        <taxon>Teleostei</taxon>
        <taxon>Ostariophysi</taxon>
        <taxon>Cypriniformes</taxon>
        <taxon>Cyprinidae</taxon>
        <taxon>Labeoninae</taxon>
        <taxon>Labeonini</taxon>
        <taxon>Cirrhinus</taxon>
    </lineage>
</organism>
<proteinExistence type="predicted"/>
<evidence type="ECO:0000313" key="1">
    <source>
        <dbReference type="EMBL" id="KAL0202464.1"/>
    </source>
</evidence>
<comment type="caution">
    <text evidence="1">The sequence shown here is derived from an EMBL/GenBank/DDBJ whole genome shotgun (WGS) entry which is preliminary data.</text>
</comment>
<gene>
    <name evidence="1" type="ORF">M9458_000482</name>
</gene>
<feature type="non-terminal residue" evidence="1">
    <location>
        <position position="51"/>
    </location>
</feature>
<dbReference type="Proteomes" id="UP001529510">
    <property type="component" value="Unassembled WGS sequence"/>
</dbReference>
<keyword evidence="2" id="KW-1185">Reference proteome</keyword>
<reference evidence="1 2" key="1">
    <citation type="submission" date="2024-05" db="EMBL/GenBank/DDBJ databases">
        <title>Genome sequencing and assembly of Indian major carp, Cirrhinus mrigala (Hamilton, 1822).</title>
        <authorList>
            <person name="Mohindra V."/>
            <person name="Chowdhury L.M."/>
            <person name="Lal K."/>
            <person name="Jena J.K."/>
        </authorList>
    </citation>
    <scope>NUCLEOTIDE SEQUENCE [LARGE SCALE GENOMIC DNA]</scope>
    <source>
        <strain evidence="1">CM1030</strain>
        <tissue evidence="1">Blood</tissue>
    </source>
</reference>
<accession>A0ABD0RVF2</accession>
<dbReference type="EMBL" id="JAMKFB020000001">
    <property type="protein sequence ID" value="KAL0202464.1"/>
    <property type="molecule type" value="Genomic_DNA"/>
</dbReference>
<dbReference type="AlphaFoldDB" id="A0ABD0RVF2"/>
<feature type="non-terminal residue" evidence="1">
    <location>
        <position position="1"/>
    </location>
</feature>
<sequence>PQLKDEQQALKKMRAQAYIPKGGSNNYLHIGIDAAELGIGDPVKVNLNTGQ</sequence>
<name>A0ABD0RVF2_CIRMR</name>
<protein>
    <submittedName>
        <fullName evidence="1">Uncharacterized protein</fullName>
    </submittedName>
</protein>